<protein>
    <submittedName>
        <fullName evidence="1">Uncharacterized protein</fullName>
    </submittedName>
</protein>
<dbReference type="Gene3D" id="1.10.10.2850">
    <property type="entry name" value="Phage late-transcription coactivator-like"/>
    <property type="match status" value="1"/>
</dbReference>
<dbReference type="EMBL" id="UINC01019758">
    <property type="protein sequence ID" value="SVA83621.1"/>
    <property type="molecule type" value="Genomic_DNA"/>
</dbReference>
<dbReference type="InterPro" id="IPR031836">
    <property type="entry name" value="Trans_coact"/>
</dbReference>
<organism evidence="1">
    <name type="scientific">marine metagenome</name>
    <dbReference type="NCBI Taxonomy" id="408172"/>
    <lineage>
        <taxon>unclassified sequences</taxon>
        <taxon>metagenomes</taxon>
        <taxon>ecological metagenomes</taxon>
    </lineage>
</organism>
<proteinExistence type="predicted"/>
<evidence type="ECO:0000313" key="1">
    <source>
        <dbReference type="EMBL" id="SVA83621.1"/>
    </source>
</evidence>
<dbReference type="AlphaFoldDB" id="A0A381Z3X2"/>
<dbReference type="InterPro" id="IPR042071">
    <property type="entry name" value="Trans_coact_sf"/>
</dbReference>
<sequence>MLNINDREAFNERITHLVNSTSNMNYLDAILCYCEENNLEAETIKSLLSAENKERLRDDAEKLNFFPKTSKLPI</sequence>
<dbReference type="Pfam" id="PF16805">
    <property type="entry name" value="Trans_coact"/>
    <property type="match status" value="1"/>
</dbReference>
<gene>
    <name evidence="1" type="ORF">METZ01_LOCUS136475</name>
</gene>
<name>A0A381Z3X2_9ZZZZ</name>
<accession>A0A381Z3X2</accession>
<reference evidence="1" key="1">
    <citation type="submission" date="2018-05" db="EMBL/GenBank/DDBJ databases">
        <authorList>
            <person name="Lanie J.A."/>
            <person name="Ng W.-L."/>
            <person name="Kazmierczak K.M."/>
            <person name="Andrzejewski T.M."/>
            <person name="Davidsen T.M."/>
            <person name="Wayne K.J."/>
            <person name="Tettelin H."/>
            <person name="Glass J.I."/>
            <person name="Rusch D."/>
            <person name="Podicherti R."/>
            <person name="Tsui H.-C.T."/>
            <person name="Winkler M.E."/>
        </authorList>
    </citation>
    <scope>NUCLEOTIDE SEQUENCE</scope>
</reference>